<feature type="domain" description="GPI inositol-deacylase PGAP1-like alpha/beta" evidence="1">
    <location>
        <begin position="80"/>
        <end position="186"/>
    </location>
</feature>
<name>A0ABN6S919_9BACT</name>
<accession>A0ABN6S919</accession>
<evidence type="ECO:0000313" key="2">
    <source>
        <dbReference type="EMBL" id="BDQ38425.1"/>
    </source>
</evidence>
<dbReference type="GO" id="GO:0016787">
    <property type="term" value="F:hydrolase activity"/>
    <property type="evidence" value="ECO:0007669"/>
    <property type="project" value="UniProtKB-KW"/>
</dbReference>
<keyword evidence="2" id="KW-0378">Hydrolase</keyword>
<dbReference type="InterPro" id="IPR029058">
    <property type="entry name" value="AB_hydrolase_fold"/>
</dbReference>
<dbReference type="Proteomes" id="UP001317742">
    <property type="component" value="Chromosome"/>
</dbReference>
<dbReference type="InterPro" id="IPR012908">
    <property type="entry name" value="PGAP1-ab_dom-like"/>
</dbReference>
<gene>
    <name evidence="2" type="ORF">SYK_27850</name>
</gene>
<dbReference type="PANTHER" id="PTHR37946:SF1">
    <property type="entry name" value="SLL1969 PROTEIN"/>
    <property type="match status" value="1"/>
</dbReference>
<dbReference type="SUPFAM" id="SSF53474">
    <property type="entry name" value="alpha/beta-Hydrolases"/>
    <property type="match status" value="1"/>
</dbReference>
<dbReference type="Gene3D" id="3.40.50.1820">
    <property type="entry name" value="alpha/beta hydrolase"/>
    <property type="match status" value="1"/>
</dbReference>
<evidence type="ECO:0000313" key="3">
    <source>
        <dbReference type="Proteomes" id="UP001317742"/>
    </source>
</evidence>
<organism evidence="2 3">
    <name type="scientific">Pseudodesulfovibrio nedwellii</name>
    <dbReference type="NCBI Taxonomy" id="2973072"/>
    <lineage>
        <taxon>Bacteria</taxon>
        <taxon>Pseudomonadati</taxon>
        <taxon>Thermodesulfobacteriota</taxon>
        <taxon>Desulfovibrionia</taxon>
        <taxon>Desulfovibrionales</taxon>
        <taxon>Desulfovibrionaceae</taxon>
    </lineage>
</organism>
<proteinExistence type="predicted"/>
<dbReference type="RefSeq" id="WP_281760924.1">
    <property type="nucleotide sequence ID" value="NZ_AP026709.1"/>
</dbReference>
<evidence type="ECO:0000259" key="1">
    <source>
        <dbReference type="Pfam" id="PF07819"/>
    </source>
</evidence>
<keyword evidence="3" id="KW-1185">Reference proteome</keyword>
<sequence length="278" mass="30509">MLIFILSLIAFIVVVLSALRYGAFILSNGIAGQLSEIREGVGQMDRAVGKGLLKAVAADCIVLPMSLLALLPDREEYVPGTPILMVHGLYHNKSAWTVFRHRLKQAGFSNLHTYQYNSFTKDFDAALVGMEAKLDQLLAQSSEGKVILIGHSLGGLVSRCVAGKAAYRDRVTALITLGSPHKGSDLAWLGGNRMARSLIPGRYIAQTVEGTPDPNCPRLGIYTLTDDYVFPLDMLRTGRAGWQERICSSMSHVWMLFSEEVAEMTIEFIRASETSESE</sequence>
<dbReference type="Pfam" id="PF07819">
    <property type="entry name" value="PGAP1"/>
    <property type="match status" value="1"/>
</dbReference>
<dbReference type="EMBL" id="AP026709">
    <property type="protein sequence ID" value="BDQ38425.1"/>
    <property type="molecule type" value="Genomic_DNA"/>
</dbReference>
<protein>
    <submittedName>
        <fullName evidence="2">Alpha/beta hydrolase</fullName>
    </submittedName>
</protein>
<reference evidence="2 3" key="1">
    <citation type="submission" date="2022-08" db="EMBL/GenBank/DDBJ databases">
        <title>Genome Sequence of the sulphate-reducing bacterium, Pseudodesulfovibrio sp. SYK.</title>
        <authorList>
            <person name="Kondo R."/>
            <person name="Kataoka T."/>
        </authorList>
    </citation>
    <scope>NUCLEOTIDE SEQUENCE [LARGE SCALE GENOMIC DNA]</scope>
    <source>
        <strain evidence="2 3">SYK</strain>
    </source>
</reference>
<dbReference type="PANTHER" id="PTHR37946">
    <property type="entry name" value="SLL1969 PROTEIN"/>
    <property type="match status" value="1"/>
</dbReference>